<keyword evidence="6" id="KW-0238">DNA-binding</keyword>
<evidence type="ECO:0000256" key="4">
    <source>
        <dbReference type="ARBA" id="ARBA00022553"/>
    </source>
</evidence>
<keyword evidence="11" id="KW-0175">Coiled coil</keyword>
<evidence type="ECO:0000256" key="9">
    <source>
        <dbReference type="ARBA" id="ARBA00023242"/>
    </source>
</evidence>
<dbReference type="FunFam" id="1.20.5.170:FF:000003">
    <property type="entry name" value="cAMP-responsive element modulator isoform X2"/>
    <property type="match status" value="1"/>
</dbReference>
<sequence length="307" mass="33280">QVSVAASSAGRRSPAVTLVQLPSGQSVHAQGVIQAKQHSVIQSPHMQAVQVALVTDESAESERIIDPQKRREILSRRPSYRKILNELSSDAPAVPRIEEEEKSEDEGAPSGISTMALPSSLYHINTGQYVTVSQGGAIQISNPASDGVRGLQTLTMTNSGASQPGATIVQYARQSPDGTQQVFVPGSQVVVQVSAVDFLVLLHSQLCAATGDMPAYQIRTPTTTLPQGVVMAASPGTLHSPQQLAEEATRKREMRLLKNREAAKECRWQKKEYIKCLESRVAVLEVQNKKFIEELETLKDICSSKTD</sequence>
<dbReference type="EMBL" id="KL507273">
    <property type="protein sequence ID" value="KFO85251.1"/>
    <property type="molecule type" value="Genomic_DNA"/>
</dbReference>
<evidence type="ECO:0000256" key="10">
    <source>
        <dbReference type="ARBA" id="ARBA00039496"/>
    </source>
</evidence>
<keyword evidence="16" id="KW-1185">Reference proteome</keyword>
<dbReference type="Pfam" id="PF02173">
    <property type="entry name" value="pKID"/>
    <property type="match status" value="1"/>
</dbReference>
<keyword evidence="9" id="KW-0539">Nucleus</keyword>
<accession>A0A091GNP7</accession>
<proteinExistence type="inferred from homology"/>
<dbReference type="PRINTS" id="PR00041">
    <property type="entry name" value="LEUZIPPRCREB"/>
</dbReference>
<keyword evidence="7" id="KW-0010">Activator</keyword>
<dbReference type="PANTHER" id="PTHR45879:SF4">
    <property type="entry name" value="CAMP-RESPONSIVE ELEMENT MODULATOR"/>
    <property type="match status" value="1"/>
</dbReference>
<organism evidence="15 16">
    <name type="scientific">Buceros rhinoceros silvestris</name>
    <dbReference type="NCBI Taxonomy" id="175836"/>
    <lineage>
        <taxon>Eukaryota</taxon>
        <taxon>Metazoa</taxon>
        <taxon>Chordata</taxon>
        <taxon>Craniata</taxon>
        <taxon>Vertebrata</taxon>
        <taxon>Euteleostomi</taxon>
        <taxon>Archelosauria</taxon>
        <taxon>Archosauria</taxon>
        <taxon>Dinosauria</taxon>
        <taxon>Saurischia</taxon>
        <taxon>Theropoda</taxon>
        <taxon>Coelurosauria</taxon>
        <taxon>Aves</taxon>
        <taxon>Neognathae</taxon>
        <taxon>Neoaves</taxon>
        <taxon>Telluraves</taxon>
        <taxon>Coraciimorphae</taxon>
        <taxon>Bucerotiformes</taxon>
        <taxon>Bucerotidae</taxon>
        <taxon>Buceros</taxon>
    </lineage>
</organism>
<evidence type="ECO:0000256" key="7">
    <source>
        <dbReference type="ARBA" id="ARBA00023159"/>
    </source>
</evidence>
<feature type="non-terminal residue" evidence="15">
    <location>
        <position position="307"/>
    </location>
</feature>
<evidence type="ECO:0000313" key="15">
    <source>
        <dbReference type="EMBL" id="KFO85251.1"/>
    </source>
</evidence>
<dbReference type="Pfam" id="PF00170">
    <property type="entry name" value="bZIP_1"/>
    <property type="match status" value="1"/>
</dbReference>
<evidence type="ECO:0000256" key="12">
    <source>
        <dbReference type="SAM" id="MobiDB-lite"/>
    </source>
</evidence>
<name>A0A091GNP7_BUCRH</name>
<evidence type="ECO:0000256" key="8">
    <source>
        <dbReference type="ARBA" id="ARBA00023163"/>
    </source>
</evidence>
<evidence type="ECO:0000256" key="6">
    <source>
        <dbReference type="ARBA" id="ARBA00023125"/>
    </source>
</evidence>
<dbReference type="Gene3D" id="1.20.5.170">
    <property type="match status" value="1"/>
</dbReference>
<dbReference type="PANTHER" id="PTHR45879">
    <property type="entry name" value="CYCLIC AMP RESPONSE ELEMENT-BINDING PROTEIN B"/>
    <property type="match status" value="1"/>
</dbReference>
<feature type="non-terminal residue" evidence="15">
    <location>
        <position position="1"/>
    </location>
</feature>
<dbReference type="GO" id="GO:1990589">
    <property type="term" value="C:ATF4-CREB1 transcription factor complex"/>
    <property type="evidence" value="ECO:0007669"/>
    <property type="project" value="TreeGrafter"/>
</dbReference>
<feature type="compositionally biased region" description="Acidic residues" evidence="12">
    <location>
        <begin position="98"/>
        <end position="107"/>
    </location>
</feature>
<dbReference type="Proteomes" id="UP000054064">
    <property type="component" value="Unassembled WGS sequence"/>
</dbReference>
<evidence type="ECO:0000256" key="11">
    <source>
        <dbReference type="SAM" id="Coils"/>
    </source>
</evidence>
<evidence type="ECO:0000256" key="5">
    <source>
        <dbReference type="ARBA" id="ARBA00023015"/>
    </source>
</evidence>
<gene>
    <name evidence="15" type="ORF">N320_03709</name>
</gene>
<comment type="similarity">
    <text evidence="2">Belongs to the bZIP family.</text>
</comment>
<protein>
    <recommendedName>
        <fullName evidence="10">cAMP-responsive element modulator</fullName>
    </recommendedName>
</protein>
<dbReference type="SMART" id="SM00338">
    <property type="entry name" value="BRLZ"/>
    <property type="match status" value="1"/>
</dbReference>
<dbReference type="InterPro" id="IPR046347">
    <property type="entry name" value="bZIP_sf"/>
</dbReference>
<keyword evidence="3" id="KW-0678">Repressor</keyword>
<evidence type="ECO:0000259" key="14">
    <source>
        <dbReference type="PROSITE" id="PS50953"/>
    </source>
</evidence>
<keyword evidence="8" id="KW-0804">Transcription</keyword>
<evidence type="ECO:0000313" key="16">
    <source>
        <dbReference type="Proteomes" id="UP000054064"/>
    </source>
</evidence>
<dbReference type="PROSITE" id="PS50217">
    <property type="entry name" value="BZIP"/>
    <property type="match status" value="1"/>
</dbReference>
<dbReference type="SUPFAM" id="SSF57959">
    <property type="entry name" value="Leucine zipper domain"/>
    <property type="match status" value="1"/>
</dbReference>
<evidence type="ECO:0000259" key="13">
    <source>
        <dbReference type="PROSITE" id="PS50217"/>
    </source>
</evidence>
<dbReference type="InterPro" id="IPR001630">
    <property type="entry name" value="Leuzip_CREB"/>
</dbReference>
<comment type="subcellular location">
    <subcellularLocation>
        <location evidence="1">Nucleus</location>
    </subcellularLocation>
</comment>
<keyword evidence="4" id="KW-0597">Phosphoprotein</keyword>
<evidence type="ECO:0000256" key="2">
    <source>
        <dbReference type="ARBA" id="ARBA00007163"/>
    </source>
</evidence>
<keyword evidence="5" id="KW-0805">Transcription regulation</keyword>
<feature type="domain" description="KID" evidence="14">
    <location>
        <begin position="47"/>
        <end position="106"/>
    </location>
</feature>
<dbReference type="InterPro" id="IPR003102">
    <property type="entry name" value="CREB1-like_pKID"/>
</dbReference>
<dbReference type="GO" id="GO:0000981">
    <property type="term" value="F:DNA-binding transcription factor activity, RNA polymerase II-specific"/>
    <property type="evidence" value="ECO:0007669"/>
    <property type="project" value="TreeGrafter"/>
</dbReference>
<dbReference type="InterPro" id="IPR004827">
    <property type="entry name" value="bZIP"/>
</dbReference>
<reference evidence="15 16" key="1">
    <citation type="submission" date="2014-04" db="EMBL/GenBank/DDBJ databases">
        <title>Genome evolution of avian class.</title>
        <authorList>
            <person name="Zhang G."/>
            <person name="Li C."/>
        </authorList>
    </citation>
    <scope>NUCLEOTIDE SEQUENCE [LARGE SCALE GENOMIC DNA]</scope>
    <source>
        <strain evidence="15">BGI_N320</strain>
    </source>
</reference>
<evidence type="ECO:0000256" key="3">
    <source>
        <dbReference type="ARBA" id="ARBA00022491"/>
    </source>
</evidence>
<evidence type="ECO:0000256" key="1">
    <source>
        <dbReference type="ARBA" id="ARBA00004123"/>
    </source>
</evidence>
<feature type="domain" description="BZIP" evidence="13">
    <location>
        <begin position="249"/>
        <end position="300"/>
    </location>
</feature>
<dbReference type="AlphaFoldDB" id="A0A091GNP7"/>
<feature type="region of interest" description="Disordered" evidence="12">
    <location>
        <begin position="91"/>
        <end position="110"/>
    </location>
</feature>
<dbReference type="GO" id="GO:0000978">
    <property type="term" value="F:RNA polymerase II cis-regulatory region sequence-specific DNA binding"/>
    <property type="evidence" value="ECO:0007669"/>
    <property type="project" value="TreeGrafter"/>
</dbReference>
<feature type="coiled-coil region" evidence="11">
    <location>
        <begin position="274"/>
        <end position="301"/>
    </location>
</feature>
<dbReference type="PROSITE" id="PS50953">
    <property type="entry name" value="KID"/>
    <property type="match status" value="1"/>
</dbReference>
<dbReference type="CDD" id="cd14690">
    <property type="entry name" value="bZIP_CREB1"/>
    <property type="match status" value="1"/>
</dbReference>